<dbReference type="PANTHER" id="PTHR13124">
    <property type="entry name" value="39S RIBOSOMAL PROTEIN L46, MITOCHONDRIAL PRECURSOR-RELATED"/>
    <property type="match status" value="1"/>
</dbReference>
<dbReference type="InterPro" id="IPR040008">
    <property type="entry name" value="Ribosomal_mL46"/>
</dbReference>
<dbReference type="GO" id="GO:0005762">
    <property type="term" value="C:mitochondrial large ribosomal subunit"/>
    <property type="evidence" value="ECO:0007669"/>
    <property type="project" value="TreeGrafter"/>
</dbReference>
<organism evidence="1">
    <name type="scientific">Pinguiococcus pyrenoidosus</name>
    <dbReference type="NCBI Taxonomy" id="172671"/>
    <lineage>
        <taxon>Eukaryota</taxon>
        <taxon>Sar</taxon>
        <taxon>Stramenopiles</taxon>
        <taxon>Ochrophyta</taxon>
        <taxon>Pinguiophyceae</taxon>
        <taxon>Pinguiochrysidales</taxon>
        <taxon>Pinguiochrysidaceae</taxon>
        <taxon>Pinguiococcus</taxon>
    </lineage>
</organism>
<reference evidence="1" key="1">
    <citation type="submission" date="2021-01" db="EMBL/GenBank/DDBJ databases">
        <authorList>
            <person name="Corre E."/>
            <person name="Pelletier E."/>
            <person name="Niang G."/>
            <person name="Scheremetjew M."/>
            <person name="Finn R."/>
            <person name="Kale V."/>
            <person name="Holt S."/>
            <person name="Cochrane G."/>
            <person name="Meng A."/>
            <person name="Brown T."/>
            <person name="Cohen L."/>
        </authorList>
    </citation>
    <scope>NUCLEOTIDE SEQUENCE</scope>
    <source>
        <strain evidence="1">CCMP2078</strain>
    </source>
</reference>
<accession>A0A7R9YFF1</accession>
<proteinExistence type="predicted"/>
<evidence type="ECO:0000313" key="1">
    <source>
        <dbReference type="EMBL" id="CAD8263345.1"/>
    </source>
</evidence>
<dbReference type="InterPro" id="IPR033650">
    <property type="entry name" value="Ribosomal_mL46_NUDIX"/>
</dbReference>
<sequence>MPLSGPPAPHLRIRKLYIRSCFTMRSGSARSALGSFGADLRRRSPVQAGHFVRYNQRHQGGGGGWRNRWKDLVQAKARLLRRKKNPNHRIRKFQSSKLAESVVQARDVSWPAHDAAQQESGLPWRIIAAHMVMRDPQLLELPEKWEVDMKKLQLKIGRDYEDPRFPEGTFEWTDELEPENAYPFLYPFHVTPEMQLTDADKRGDTRSLQRQLTQPMYLIFKGKSGAWQFPQASHQEGEPLRATAKRAFGTVVGTSVRVHPGGAFPLGYWWYAYPEDRQAKMKAYGAKVFYLRSTYLSGDVDIRIPDRVVDYAWVTPEELGDYFSEDLYAYLKHIV</sequence>
<dbReference type="InterPro" id="IPR015797">
    <property type="entry name" value="NUDIX_hydrolase-like_dom_sf"/>
</dbReference>
<dbReference type="PANTHER" id="PTHR13124:SF12">
    <property type="entry name" value="LARGE RIBOSOMAL SUBUNIT PROTEIN ML46"/>
    <property type="match status" value="1"/>
</dbReference>
<name>A0A7R9YFF1_9STRA</name>
<dbReference type="Gene3D" id="3.90.79.10">
    <property type="entry name" value="Nucleoside Triphosphate Pyrophosphohydrolase"/>
    <property type="match status" value="1"/>
</dbReference>
<evidence type="ECO:0008006" key="2">
    <source>
        <dbReference type="Google" id="ProtNLM"/>
    </source>
</evidence>
<dbReference type="GO" id="GO:0003735">
    <property type="term" value="F:structural constituent of ribosome"/>
    <property type="evidence" value="ECO:0007669"/>
    <property type="project" value="InterPro"/>
</dbReference>
<dbReference type="EMBL" id="HBEA01016851">
    <property type="protein sequence ID" value="CAD8263345.1"/>
    <property type="molecule type" value="Transcribed_RNA"/>
</dbReference>
<protein>
    <recommendedName>
        <fullName evidence="2">Ribosomal protein L46 N-terminal domain-containing protein</fullName>
    </recommendedName>
</protein>
<dbReference type="SUPFAM" id="SSF55811">
    <property type="entry name" value="Nudix"/>
    <property type="match status" value="1"/>
</dbReference>
<dbReference type="CDD" id="cd04661">
    <property type="entry name" value="NUDIX_MRP_L46"/>
    <property type="match status" value="1"/>
</dbReference>
<dbReference type="AlphaFoldDB" id="A0A7R9YFF1"/>
<gene>
    <name evidence="1" type="ORF">PPYR1160_LOCUS12847</name>
</gene>